<gene>
    <name evidence="8" type="ORF">WR25_21112</name>
</gene>
<evidence type="ECO:0000259" key="7">
    <source>
        <dbReference type="SMART" id="SM01408"/>
    </source>
</evidence>
<evidence type="ECO:0000256" key="2">
    <source>
        <dbReference type="ARBA" id="ARBA00007958"/>
    </source>
</evidence>
<comment type="similarity">
    <text evidence="2">Belongs to the HAD-like hydrolase superfamily.</text>
</comment>
<evidence type="ECO:0000256" key="1">
    <source>
        <dbReference type="ARBA" id="ARBA00001946"/>
    </source>
</evidence>
<comment type="caution">
    <text evidence="8">The sequence shown here is derived from an EMBL/GenBank/DDBJ whole genome shotgun (WGS) entry which is preliminary data.</text>
</comment>
<dbReference type="Gene3D" id="6.10.140.1740">
    <property type="match status" value="1"/>
</dbReference>
<dbReference type="GO" id="GO:0005737">
    <property type="term" value="C:cytoplasm"/>
    <property type="evidence" value="ECO:0007669"/>
    <property type="project" value="TreeGrafter"/>
</dbReference>
<dbReference type="InterPro" id="IPR006355">
    <property type="entry name" value="LHPP/HDHD2"/>
</dbReference>
<sequence length="1139" mass="129089">MRAENDLRLTAASGEARQWCERQSRNGWTGERNRRWEMGRQDRERDCIRRHAIEIVRVIQSHSLPLPPAAFNFFLVPHKRVASNRNDEDSTAQREFIGTINQPVVYISKYPYSKRDKMNYLDDMIELVEDLPEEFQKRFSEIRRLDELVEEMGKECKVMAEELFNSPTTTKERKEQLILELADKRRAMHLLAERKVSIAERSERLMLKIFEKVQESAYHCKIELEVDNPGVSEQIEQRFCQTLDLRPSNSRLYDGILEFESIHNGNDSDSETVSIASEAASVASTSRSILKERTNKSRDNFLSAANKNKKHKKKDKKKKKSTDLSYYMRKKQKLMQDEVGGRKMTVGDAMPSSLGMKLDGGNGIIYEGESDDGDEGTGQRQKKELMTDTNSALGSERGADEQDDLEDLDVFNLFPNNLPSPPREIMESLKEEMPFDVDGSDSGFMPGHSSHSSSSLSALGQFPLRRTGGGDFYPDFNGDFAPDSPRLAKLQLPQMNSASRKNNTKLSFGNANDTSFHGRVRKLTDKAVESMEFHEREKGSAASVNRKKEEWCLCRESIEDDMILCDNKKIIRKMARGIITAAFVDLSGTLHIGDEAISGAVEALEKLRKLAEIRFVTNTTKESKNNLHNRLRKCGFQIDKSEIFSSLSAARKLIDEKKYRPMLFLEEEALEDFCDLDTSSPNAVIVGLAPSQFHYDRMNDAFRLLLEEGTELIAIHKGKYYRREDGLALGPGPFICGLEYATGKKATVVGKPEKTFFELALQTFDKPVEMSNVVMIGKGAAWKRAKWTAYACEFAREHRASSPSRSLMIICFYPEQTIKVMNGLRKANLHDVPVYSVMESQTHEAEVVLLLTTRCNVFGEIGSVGSQRQQLVALTCATRALFIVGQLQTLSQGLTVDSPLKIVIFESGYSYNTTSTIQQIHTRKPDGTHTRSFAPTPMKTDEFLDRFSNPRCLDAVLRMFHLQMSSYHIRQILLADVTCLHNLRIKNQDQLAFGMSSGSWICRFSTMDGLKRARLLNWGSLDSFPIFYVAPSSFLNAYEDEARILKYISGHCRTLVLRGYHGGQPDDWVASARTILDGLGARHYRCDVSSHGRIVYADVASSDDMRAALMTSKMFAFFFAEEKSYIEINPVFAPELKNK</sequence>
<dbReference type="Pfam" id="PF13087">
    <property type="entry name" value="AAA_12"/>
    <property type="match status" value="1"/>
</dbReference>
<accession>A0A2A2KFJ7</accession>
<feature type="region of interest" description="Disordered" evidence="6">
    <location>
        <begin position="287"/>
        <end position="325"/>
    </location>
</feature>
<dbReference type="InterPro" id="IPR006357">
    <property type="entry name" value="HAD-SF_hydro_IIA"/>
</dbReference>
<dbReference type="PANTHER" id="PTHR19288">
    <property type="entry name" value="4-NITROPHENYLPHOSPHATASE-RELATED"/>
    <property type="match status" value="1"/>
</dbReference>
<dbReference type="SMART" id="SM01408">
    <property type="entry name" value="ING"/>
    <property type="match status" value="1"/>
</dbReference>
<dbReference type="FunFam" id="3.40.50.1000:FF:000060">
    <property type="entry name" value="Haloacid dehalogenase-like hydrolase domain-containing protein 2"/>
    <property type="match status" value="1"/>
</dbReference>
<name>A0A2A2KFJ7_9BILA</name>
<dbReference type="GO" id="GO:0046872">
    <property type="term" value="F:metal ion binding"/>
    <property type="evidence" value="ECO:0007669"/>
    <property type="project" value="UniProtKB-KW"/>
</dbReference>
<comment type="cofactor">
    <cofactor evidence="1">
        <name>Mg(2+)</name>
        <dbReference type="ChEBI" id="CHEBI:18420"/>
    </cofactor>
</comment>
<dbReference type="Gene3D" id="3.40.50.1000">
    <property type="entry name" value="HAD superfamily/HAD-like"/>
    <property type="match status" value="2"/>
</dbReference>
<dbReference type="SUPFAM" id="SSF56784">
    <property type="entry name" value="HAD-like"/>
    <property type="match status" value="1"/>
</dbReference>
<protein>
    <recommendedName>
        <fullName evidence="5">Haloacid dehalogenase-like hydrolase domain-containing protein 2</fullName>
    </recommendedName>
</protein>
<proteinExistence type="inferred from homology"/>
<dbReference type="InterPro" id="IPR024610">
    <property type="entry name" value="ING_N_histone-binding"/>
</dbReference>
<evidence type="ECO:0000256" key="5">
    <source>
        <dbReference type="ARBA" id="ARBA00039666"/>
    </source>
</evidence>
<evidence type="ECO:0000256" key="4">
    <source>
        <dbReference type="ARBA" id="ARBA00022842"/>
    </source>
</evidence>
<feature type="compositionally biased region" description="Basic residues" evidence="6">
    <location>
        <begin position="307"/>
        <end position="320"/>
    </location>
</feature>
<keyword evidence="3" id="KW-0479">Metal-binding</keyword>
<feature type="region of interest" description="Disordered" evidence="6">
    <location>
        <begin position="366"/>
        <end position="401"/>
    </location>
</feature>
<evidence type="ECO:0000256" key="6">
    <source>
        <dbReference type="SAM" id="MobiDB-lite"/>
    </source>
</evidence>
<dbReference type="OrthoDB" id="426235at2759"/>
<dbReference type="STRING" id="2018661.A0A2A2KFJ7"/>
<organism evidence="8 9">
    <name type="scientific">Diploscapter pachys</name>
    <dbReference type="NCBI Taxonomy" id="2018661"/>
    <lineage>
        <taxon>Eukaryota</taxon>
        <taxon>Metazoa</taxon>
        <taxon>Ecdysozoa</taxon>
        <taxon>Nematoda</taxon>
        <taxon>Chromadorea</taxon>
        <taxon>Rhabditida</taxon>
        <taxon>Rhabditina</taxon>
        <taxon>Rhabditomorpha</taxon>
        <taxon>Rhabditoidea</taxon>
        <taxon>Rhabditidae</taxon>
        <taxon>Diploscapter</taxon>
    </lineage>
</organism>
<dbReference type="GO" id="GO:0016791">
    <property type="term" value="F:phosphatase activity"/>
    <property type="evidence" value="ECO:0007669"/>
    <property type="project" value="InterPro"/>
</dbReference>
<dbReference type="AlphaFoldDB" id="A0A2A2KFJ7"/>
<dbReference type="Pfam" id="PF13344">
    <property type="entry name" value="Hydrolase_6"/>
    <property type="match status" value="1"/>
</dbReference>
<dbReference type="InterPro" id="IPR023214">
    <property type="entry name" value="HAD_sf"/>
</dbReference>
<dbReference type="Pfam" id="PF12998">
    <property type="entry name" value="ING"/>
    <property type="match status" value="1"/>
</dbReference>
<dbReference type="EMBL" id="LIAE01008744">
    <property type="protein sequence ID" value="PAV72662.1"/>
    <property type="molecule type" value="Genomic_DNA"/>
</dbReference>
<dbReference type="Proteomes" id="UP000218231">
    <property type="component" value="Unassembled WGS sequence"/>
</dbReference>
<feature type="domain" description="Inhibitor of growth protein N-terminal histone-binding" evidence="7">
    <location>
        <begin position="120"/>
        <end position="213"/>
    </location>
</feature>
<evidence type="ECO:0000256" key="3">
    <source>
        <dbReference type="ARBA" id="ARBA00022723"/>
    </source>
</evidence>
<dbReference type="InterPro" id="IPR036412">
    <property type="entry name" value="HAD-like_sf"/>
</dbReference>
<dbReference type="InterPro" id="IPR041679">
    <property type="entry name" value="DNA2/NAM7-like_C"/>
</dbReference>
<evidence type="ECO:0000313" key="9">
    <source>
        <dbReference type="Proteomes" id="UP000218231"/>
    </source>
</evidence>
<dbReference type="PANTHER" id="PTHR19288:SF46">
    <property type="entry name" value="HALOACID DEHALOGENASE-LIKE HYDROLASE DOMAIN-CONTAINING PROTEIN 2"/>
    <property type="match status" value="1"/>
</dbReference>
<reference evidence="8 9" key="1">
    <citation type="journal article" date="2017" name="Curr. Biol.">
        <title>Genome architecture and evolution of a unichromosomal asexual nematode.</title>
        <authorList>
            <person name="Fradin H."/>
            <person name="Zegar C."/>
            <person name="Gutwein M."/>
            <person name="Lucas J."/>
            <person name="Kovtun M."/>
            <person name="Corcoran D."/>
            <person name="Baugh L.R."/>
            <person name="Kiontke K."/>
            <person name="Gunsalus K."/>
            <person name="Fitch D.H."/>
            <person name="Piano F."/>
        </authorList>
    </citation>
    <scope>NUCLEOTIDE SEQUENCE [LARGE SCALE GENOMIC DNA]</scope>
    <source>
        <strain evidence="8">PF1309</strain>
    </source>
</reference>
<dbReference type="NCBIfam" id="TIGR01458">
    <property type="entry name" value="HAD-SF-IIA-hyp3"/>
    <property type="match status" value="1"/>
</dbReference>
<feature type="compositionally biased region" description="Basic and acidic residues" evidence="6">
    <location>
        <begin position="289"/>
        <end position="299"/>
    </location>
</feature>
<keyword evidence="4" id="KW-0460">Magnesium</keyword>
<evidence type="ECO:0000313" key="8">
    <source>
        <dbReference type="EMBL" id="PAV72662.1"/>
    </source>
</evidence>
<keyword evidence="9" id="KW-1185">Reference proteome</keyword>